<feature type="transmembrane region" description="Helical" evidence="8">
    <location>
        <begin position="122"/>
        <end position="140"/>
    </location>
</feature>
<dbReference type="GO" id="GO:0009847">
    <property type="term" value="P:spore germination"/>
    <property type="evidence" value="ECO:0007669"/>
    <property type="project" value="InterPro"/>
</dbReference>
<dbReference type="OrthoDB" id="2716906at2"/>
<dbReference type="RefSeq" id="WP_089533424.1">
    <property type="nucleotide sequence ID" value="NZ_CP022437.1"/>
</dbReference>
<feature type="transmembrane region" description="Helical" evidence="8">
    <location>
        <begin position="46"/>
        <end position="70"/>
    </location>
</feature>
<feature type="transmembrane region" description="Helical" evidence="8">
    <location>
        <begin position="339"/>
        <end position="359"/>
    </location>
</feature>
<evidence type="ECO:0000256" key="6">
    <source>
        <dbReference type="ARBA" id="ARBA00022989"/>
    </source>
</evidence>
<feature type="transmembrane region" description="Helical" evidence="8">
    <location>
        <begin position="310"/>
        <end position="327"/>
    </location>
</feature>
<evidence type="ECO:0000256" key="1">
    <source>
        <dbReference type="ARBA" id="ARBA00004141"/>
    </source>
</evidence>
<evidence type="ECO:0000256" key="4">
    <source>
        <dbReference type="ARBA" id="ARBA00022544"/>
    </source>
</evidence>
<dbReference type="GO" id="GO:0016020">
    <property type="term" value="C:membrane"/>
    <property type="evidence" value="ECO:0007669"/>
    <property type="project" value="UniProtKB-SubCell"/>
</dbReference>
<dbReference type="PANTHER" id="PTHR34975">
    <property type="entry name" value="SPORE GERMINATION PROTEIN A2"/>
    <property type="match status" value="1"/>
</dbReference>
<evidence type="ECO:0000313" key="9">
    <source>
        <dbReference type="EMBL" id="ASN06426.1"/>
    </source>
</evidence>
<proteinExistence type="inferred from homology"/>
<dbReference type="Pfam" id="PF03845">
    <property type="entry name" value="Spore_permease"/>
    <property type="match status" value="1"/>
</dbReference>
<comment type="similarity">
    <text evidence="2">Belongs to the amino acid-polyamine-organocation (APC) superfamily. Spore germination protein (SGP) (TC 2.A.3.9) family.</text>
</comment>
<evidence type="ECO:0000256" key="8">
    <source>
        <dbReference type="SAM" id="Phobius"/>
    </source>
</evidence>
<keyword evidence="5 8" id="KW-0812">Transmembrane</keyword>
<accession>A0A221MFI2</accession>
<dbReference type="Proteomes" id="UP000204391">
    <property type="component" value="Chromosome"/>
</dbReference>
<evidence type="ECO:0000256" key="2">
    <source>
        <dbReference type="ARBA" id="ARBA00007998"/>
    </source>
</evidence>
<feature type="transmembrane region" description="Helical" evidence="8">
    <location>
        <begin position="192"/>
        <end position="211"/>
    </location>
</feature>
<feature type="transmembrane region" description="Helical" evidence="8">
    <location>
        <begin position="82"/>
        <end position="102"/>
    </location>
</feature>
<evidence type="ECO:0000256" key="3">
    <source>
        <dbReference type="ARBA" id="ARBA00022448"/>
    </source>
</evidence>
<feature type="transmembrane region" description="Helical" evidence="8">
    <location>
        <begin position="20"/>
        <end position="40"/>
    </location>
</feature>
<keyword evidence="6 8" id="KW-1133">Transmembrane helix</keyword>
<keyword evidence="4" id="KW-0309">Germination</keyword>
<gene>
    <name evidence="9" type="ORF">CFK40_16075</name>
</gene>
<dbReference type="KEGG" id="vne:CFK40_16075"/>
<dbReference type="InterPro" id="IPR004761">
    <property type="entry name" value="Spore_GerAB"/>
</dbReference>
<keyword evidence="10" id="KW-1185">Reference proteome</keyword>
<evidence type="ECO:0000256" key="5">
    <source>
        <dbReference type="ARBA" id="ARBA00022692"/>
    </source>
</evidence>
<dbReference type="Gene3D" id="1.20.1740.10">
    <property type="entry name" value="Amino acid/polyamine transporter I"/>
    <property type="match status" value="1"/>
</dbReference>
<sequence length="369" mass="40732">MKSFEYGDEKISDREIMIAVPSYVIGVGILSLPRGLAVATTSSDGWIALLAGGIISVIIMWLLAKFVIGFPNQSLFTYSSTILSKPVAVVISLLFAVIFINVTAFEVRKIADISKQYLFDQTPVEVIALSFLLIVVYAVSGSRVGLFRLNMMFLPIILFITLVVFVFNIGGFDANQLLPMFETDIPGYLKGLQTGTLSYVGFVIVLFYVGLVENPKKTPKMAAIGMSIPIVLYLLLFITCIGVFGHAVTSNLLYPTIELAKNVVIPGGFFERFESVFFVVWIMAIFNTTSMALDIAVMSLNSIFKHTKKVKIIFLLAPIVYSISMFPQDIIEVESYGSILFNTALIYSLFIPLVLFVVAKLRGVKRVGK</sequence>
<dbReference type="NCBIfam" id="TIGR00912">
    <property type="entry name" value="2A0309"/>
    <property type="match status" value="1"/>
</dbReference>
<feature type="transmembrane region" description="Helical" evidence="8">
    <location>
        <begin position="276"/>
        <end position="298"/>
    </location>
</feature>
<evidence type="ECO:0000256" key="7">
    <source>
        <dbReference type="ARBA" id="ARBA00023136"/>
    </source>
</evidence>
<comment type="subcellular location">
    <subcellularLocation>
        <location evidence="1">Membrane</location>
        <topology evidence="1">Multi-pass membrane protein</topology>
    </subcellularLocation>
</comment>
<organism evidence="9 10">
    <name type="scientific">Virgibacillus necropolis</name>
    <dbReference type="NCBI Taxonomy" id="163877"/>
    <lineage>
        <taxon>Bacteria</taxon>
        <taxon>Bacillati</taxon>
        <taxon>Bacillota</taxon>
        <taxon>Bacilli</taxon>
        <taxon>Bacillales</taxon>
        <taxon>Bacillaceae</taxon>
        <taxon>Virgibacillus</taxon>
    </lineage>
</organism>
<protein>
    <submittedName>
        <fullName evidence="9">Spore gernimation protein</fullName>
    </submittedName>
</protein>
<reference evidence="9 10" key="1">
    <citation type="journal article" date="2003" name="Int. J. Syst. Evol. Microbiol.">
        <title>Virgibacillus carmonensis sp. nov., Virgibacillus necropolis sp. nov. and Virgibacillus picturae sp. nov., three novel species isolated from deteriorated mural paintings, transfer of the species of the genus salibacillus to Virgibacillus, as Virgibacillus marismortui comb. nov. and Virgibacillus salexigens comb. nov., and emended description of the genus Virgibacillus.</title>
        <authorList>
            <person name="Heyrman J."/>
            <person name="Logan N.A."/>
            <person name="Busse H.J."/>
            <person name="Balcaen A."/>
            <person name="Lebbe L."/>
            <person name="Rodriguez-Diaz M."/>
            <person name="Swings J."/>
            <person name="De Vos P."/>
        </authorList>
    </citation>
    <scope>NUCLEOTIDE SEQUENCE [LARGE SCALE GENOMIC DNA]</scope>
    <source>
        <strain evidence="9 10">LMG 19488</strain>
    </source>
</reference>
<dbReference type="PANTHER" id="PTHR34975:SF2">
    <property type="entry name" value="SPORE GERMINATION PROTEIN A2"/>
    <property type="match status" value="1"/>
</dbReference>
<feature type="transmembrane region" description="Helical" evidence="8">
    <location>
        <begin position="152"/>
        <end position="172"/>
    </location>
</feature>
<feature type="transmembrane region" description="Helical" evidence="8">
    <location>
        <begin position="223"/>
        <end position="245"/>
    </location>
</feature>
<dbReference type="EMBL" id="CP022437">
    <property type="protein sequence ID" value="ASN06426.1"/>
    <property type="molecule type" value="Genomic_DNA"/>
</dbReference>
<dbReference type="AlphaFoldDB" id="A0A221MFI2"/>
<keyword evidence="3" id="KW-0813">Transport</keyword>
<keyword evidence="7 8" id="KW-0472">Membrane</keyword>
<evidence type="ECO:0000313" key="10">
    <source>
        <dbReference type="Proteomes" id="UP000204391"/>
    </source>
</evidence>
<name>A0A221MFI2_9BACI</name>